<protein>
    <recommendedName>
        <fullName evidence="3">SGNH/GDSL hydrolase family protein</fullName>
    </recommendedName>
</protein>
<dbReference type="OrthoDB" id="1426759at2"/>
<evidence type="ECO:0008006" key="3">
    <source>
        <dbReference type="Google" id="ProtNLM"/>
    </source>
</evidence>
<evidence type="ECO:0000313" key="1">
    <source>
        <dbReference type="EMBL" id="TNJ46478.1"/>
    </source>
</evidence>
<gene>
    <name evidence="1" type="ORF">FGF67_02300</name>
</gene>
<name>A0A5C4SQ92_9FLAO</name>
<reference evidence="1 2" key="1">
    <citation type="submission" date="2019-05" db="EMBL/GenBank/DDBJ databases">
        <title>Tamlana fucoidanivorans sp. nov., isolated from the surface of algae collected from Fujian province in China.</title>
        <authorList>
            <person name="Li J."/>
        </authorList>
    </citation>
    <scope>NUCLEOTIDE SEQUENCE [LARGE SCALE GENOMIC DNA]</scope>
    <source>
        <strain evidence="1 2">CW2-9</strain>
    </source>
</reference>
<proteinExistence type="predicted"/>
<dbReference type="InterPro" id="IPR036514">
    <property type="entry name" value="SGNH_hydro_sf"/>
</dbReference>
<dbReference type="EMBL" id="VDCS01000002">
    <property type="protein sequence ID" value="TNJ46478.1"/>
    <property type="molecule type" value="Genomic_DNA"/>
</dbReference>
<comment type="caution">
    <text evidence="1">The sequence shown here is derived from an EMBL/GenBank/DDBJ whole genome shotgun (WGS) entry which is preliminary data.</text>
</comment>
<dbReference type="Proteomes" id="UP000308713">
    <property type="component" value="Unassembled WGS sequence"/>
</dbReference>
<evidence type="ECO:0000313" key="2">
    <source>
        <dbReference type="Proteomes" id="UP000308713"/>
    </source>
</evidence>
<dbReference type="Gene3D" id="3.40.50.1110">
    <property type="entry name" value="SGNH hydrolase"/>
    <property type="match status" value="1"/>
</dbReference>
<organism evidence="1 2">
    <name type="scientific">Allotamlana fucoidanivorans</name>
    <dbReference type="NCBI Taxonomy" id="2583814"/>
    <lineage>
        <taxon>Bacteria</taxon>
        <taxon>Pseudomonadati</taxon>
        <taxon>Bacteroidota</taxon>
        <taxon>Flavobacteriia</taxon>
        <taxon>Flavobacteriales</taxon>
        <taxon>Flavobacteriaceae</taxon>
        <taxon>Allotamlana</taxon>
    </lineage>
</organism>
<dbReference type="GO" id="GO:0016788">
    <property type="term" value="F:hydrolase activity, acting on ester bonds"/>
    <property type="evidence" value="ECO:0007669"/>
    <property type="project" value="UniProtKB-ARBA"/>
</dbReference>
<dbReference type="RefSeq" id="WP_139694849.1">
    <property type="nucleotide sequence ID" value="NZ_CP074074.1"/>
</dbReference>
<sequence length="315" mass="37363">MKKLIIKIGIYAILMLICFELVVRVFNLQEEHPVFIINDLNVKTYAPNQKGYYVTGNRRMNFAEYNINNQGFNSYKAFQPTKNKFNVAIIGDSFIEGLHQNYYNSIGKKIENYFKDRVDVFQLGHSGYDLADQFNLIEAYKDDFETIDLIVIYLKFENDIQRDHYTPDYYWINSQYFTFSKIKKQIKLFAYLESIGCLDHLRDLRTRFQAHTPQSKKMKVSDTMNKNYLTNFKILTKTYNFDKKKTVFLLDQSKTYSGFLNYCDSLDYKYIDFGKAMKASKQPTTLIYDMHWNNHGRKIISDAVIKYIQSQNLLQ</sequence>
<dbReference type="AlphaFoldDB" id="A0A5C4SQ92"/>
<accession>A0A5C4SQ92</accession>
<keyword evidence="2" id="KW-1185">Reference proteome</keyword>
<dbReference type="SUPFAM" id="SSF52266">
    <property type="entry name" value="SGNH hydrolase"/>
    <property type="match status" value="1"/>
</dbReference>